<feature type="region of interest" description="Disordered" evidence="1">
    <location>
        <begin position="1"/>
        <end position="153"/>
    </location>
</feature>
<keyword evidence="4" id="KW-1185">Reference proteome</keyword>
<keyword evidence="2" id="KW-0812">Transmembrane</keyword>
<sequence>MSNHGNDQGAGGASPYGQGQYGQEPHGEQYGQQGRASGDQPAGASAWGQQGQQGQQGQEGQEAGRAGQEPYSQQGYGEQYGQPGSAPQYGQPGYGQPGYGQPGYGQQGYGQPGYGQPGYGQQGYGQQGYGQPAYGQSAYPQPYDQSGSAQQYGQQPGYAQQYGQYGYGQQYGQGAVPAKPGGVVTAAVLGFVFGAIGVLISLVTIFAGVFATGAGSDDLESELPGFESVAGAIGGVILVFGLLALIWTVITIWGSVWALTGRSRVMLLVGGSIALAFTLFGLIGNLADADTAGAGGIITSLLFFLAALAIVVLLSLKPAAAFFAAHRARRGR</sequence>
<keyword evidence="2" id="KW-0472">Membrane</keyword>
<proteinExistence type="predicted"/>
<organism evidence="3 4">
    <name type="scientific">Geodermatophilus maliterrae</name>
    <dbReference type="NCBI Taxonomy" id="3162531"/>
    <lineage>
        <taxon>Bacteria</taxon>
        <taxon>Bacillati</taxon>
        <taxon>Actinomycetota</taxon>
        <taxon>Actinomycetes</taxon>
        <taxon>Geodermatophilales</taxon>
        <taxon>Geodermatophilaceae</taxon>
        <taxon>Geodermatophilus</taxon>
    </lineage>
</organism>
<dbReference type="RefSeq" id="WP_369203683.1">
    <property type="nucleotide sequence ID" value="NZ_JBFNXQ010000008.1"/>
</dbReference>
<reference evidence="3 4" key="1">
    <citation type="submission" date="2024-06" db="EMBL/GenBank/DDBJ databases">
        <title>Draft genome sequence of Geodermatophilus badlandi, a novel member of the Geodermatophilaceae isolated from badland sedimentary rocks in the Red desert, Wyoming, USA.</title>
        <authorList>
            <person name="Ben Tekaya S."/>
            <person name="Nouioui I."/>
            <person name="Flores G.M."/>
            <person name="Shaal M.N."/>
            <person name="Bredoire F."/>
            <person name="Basile F."/>
            <person name="Van Diepen L."/>
            <person name="Ward N.L."/>
        </authorList>
    </citation>
    <scope>NUCLEOTIDE SEQUENCE [LARGE SCALE GENOMIC DNA]</scope>
    <source>
        <strain evidence="3 4">WL48A</strain>
    </source>
</reference>
<protein>
    <submittedName>
        <fullName evidence="3">Uncharacterized protein</fullName>
    </submittedName>
</protein>
<feature type="compositionally biased region" description="Low complexity" evidence="1">
    <location>
        <begin position="129"/>
        <end position="153"/>
    </location>
</feature>
<accession>A0ABV3XAR3</accession>
<dbReference type="EMBL" id="JBFNXQ010000008">
    <property type="protein sequence ID" value="MEX5717639.1"/>
    <property type="molecule type" value="Genomic_DNA"/>
</dbReference>
<evidence type="ECO:0000313" key="4">
    <source>
        <dbReference type="Proteomes" id="UP001560045"/>
    </source>
</evidence>
<feature type="compositionally biased region" description="Low complexity" evidence="1">
    <location>
        <begin position="40"/>
        <end position="91"/>
    </location>
</feature>
<comment type="caution">
    <text evidence="3">The sequence shown here is derived from an EMBL/GenBank/DDBJ whole genome shotgun (WGS) entry which is preliminary data.</text>
</comment>
<name>A0ABV3XAR3_9ACTN</name>
<keyword evidence="2" id="KW-1133">Transmembrane helix</keyword>
<feature type="transmembrane region" description="Helical" evidence="2">
    <location>
        <begin position="296"/>
        <end position="325"/>
    </location>
</feature>
<gene>
    <name evidence="3" type="ORF">ABQ292_04560</name>
</gene>
<dbReference type="Proteomes" id="UP001560045">
    <property type="component" value="Unassembled WGS sequence"/>
</dbReference>
<evidence type="ECO:0000256" key="2">
    <source>
        <dbReference type="SAM" id="Phobius"/>
    </source>
</evidence>
<feature type="transmembrane region" description="Helical" evidence="2">
    <location>
        <begin position="183"/>
        <end position="209"/>
    </location>
</feature>
<evidence type="ECO:0000313" key="3">
    <source>
        <dbReference type="EMBL" id="MEX5717639.1"/>
    </source>
</evidence>
<feature type="compositionally biased region" description="Gly residues" evidence="1">
    <location>
        <begin position="92"/>
        <end position="128"/>
    </location>
</feature>
<evidence type="ECO:0000256" key="1">
    <source>
        <dbReference type="SAM" id="MobiDB-lite"/>
    </source>
</evidence>
<feature type="transmembrane region" description="Helical" evidence="2">
    <location>
        <begin position="229"/>
        <end position="253"/>
    </location>
</feature>
<feature type="transmembrane region" description="Helical" evidence="2">
    <location>
        <begin position="265"/>
        <end position="284"/>
    </location>
</feature>